<keyword evidence="2" id="KW-0813">Transport</keyword>
<dbReference type="RefSeq" id="WP_152661709.1">
    <property type="nucleotide sequence ID" value="NZ_CP036422.1"/>
</dbReference>
<keyword evidence="3 6" id="KW-0812">Transmembrane</keyword>
<keyword evidence="9" id="KW-1185">Reference proteome</keyword>
<evidence type="ECO:0000256" key="4">
    <source>
        <dbReference type="ARBA" id="ARBA00022989"/>
    </source>
</evidence>
<evidence type="ECO:0000256" key="6">
    <source>
        <dbReference type="SAM" id="Phobius"/>
    </source>
</evidence>
<dbReference type="OrthoDB" id="6057322at2"/>
<feature type="transmembrane region" description="Helical" evidence="6">
    <location>
        <begin position="269"/>
        <end position="288"/>
    </location>
</feature>
<dbReference type="GO" id="GO:0016020">
    <property type="term" value="C:membrane"/>
    <property type="evidence" value="ECO:0007669"/>
    <property type="project" value="UniProtKB-SubCell"/>
</dbReference>
<feature type="transmembrane region" description="Helical" evidence="6">
    <location>
        <begin position="152"/>
        <end position="170"/>
    </location>
</feature>
<accession>A0A5P9NIJ2</accession>
<evidence type="ECO:0000256" key="3">
    <source>
        <dbReference type="ARBA" id="ARBA00022692"/>
    </source>
</evidence>
<dbReference type="Pfam" id="PF07690">
    <property type="entry name" value="MFS_1"/>
    <property type="match status" value="1"/>
</dbReference>
<dbReference type="Proteomes" id="UP000326287">
    <property type="component" value="Chromosome"/>
</dbReference>
<evidence type="ECO:0000256" key="5">
    <source>
        <dbReference type="ARBA" id="ARBA00023136"/>
    </source>
</evidence>
<dbReference type="KEGG" id="halc:EY643_08035"/>
<dbReference type="InterPro" id="IPR011701">
    <property type="entry name" value="MFS"/>
</dbReference>
<dbReference type="PANTHER" id="PTHR23505">
    <property type="entry name" value="SPINSTER"/>
    <property type="match status" value="1"/>
</dbReference>
<name>A0A5P9NIJ2_9GAMM</name>
<dbReference type="SUPFAM" id="SSF103473">
    <property type="entry name" value="MFS general substrate transporter"/>
    <property type="match status" value="1"/>
</dbReference>
<organism evidence="8 9">
    <name type="scientific">Halioglobus maricola</name>
    <dbReference type="NCBI Taxonomy" id="2601894"/>
    <lineage>
        <taxon>Bacteria</taxon>
        <taxon>Pseudomonadati</taxon>
        <taxon>Pseudomonadota</taxon>
        <taxon>Gammaproteobacteria</taxon>
        <taxon>Cellvibrionales</taxon>
        <taxon>Halieaceae</taxon>
        <taxon>Halioglobus</taxon>
    </lineage>
</organism>
<evidence type="ECO:0000256" key="2">
    <source>
        <dbReference type="ARBA" id="ARBA00022448"/>
    </source>
</evidence>
<dbReference type="EMBL" id="CP036422">
    <property type="protein sequence ID" value="QFU75602.1"/>
    <property type="molecule type" value="Genomic_DNA"/>
</dbReference>
<reference evidence="8 9" key="1">
    <citation type="submission" date="2019-02" db="EMBL/GenBank/DDBJ databases">
        <authorList>
            <person name="Li S.-H."/>
        </authorList>
    </citation>
    <scope>NUCLEOTIDE SEQUENCE [LARGE SCALE GENOMIC DNA]</scope>
    <source>
        <strain evidence="8 9">IMCC14385</strain>
    </source>
</reference>
<dbReference type="AlphaFoldDB" id="A0A5P9NIJ2"/>
<dbReference type="GO" id="GO:0022857">
    <property type="term" value="F:transmembrane transporter activity"/>
    <property type="evidence" value="ECO:0007669"/>
    <property type="project" value="InterPro"/>
</dbReference>
<feature type="transmembrane region" description="Helical" evidence="6">
    <location>
        <begin position="90"/>
        <end position="109"/>
    </location>
</feature>
<gene>
    <name evidence="8" type="ORF">EY643_08035</name>
</gene>
<evidence type="ECO:0000313" key="8">
    <source>
        <dbReference type="EMBL" id="QFU75602.1"/>
    </source>
</evidence>
<feature type="transmembrane region" description="Helical" evidence="6">
    <location>
        <begin position="361"/>
        <end position="381"/>
    </location>
</feature>
<comment type="subcellular location">
    <subcellularLocation>
        <location evidence="1">Membrane</location>
        <topology evidence="1">Multi-pass membrane protein</topology>
    </subcellularLocation>
</comment>
<feature type="transmembrane region" description="Helical" evidence="6">
    <location>
        <begin position="176"/>
        <end position="194"/>
    </location>
</feature>
<dbReference type="InterPro" id="IPR020846">
    <property type="entry name" value="MFS_dom"/>
</dbReference>
<evidence type="ECO:0000313" key="9">
    <source>
        <dbReference type="Proteomes" id="UP000326287"/>
    </source>
</evidence>
<keyword evidence="5 6" id="KW-0472">Membrane</keyword>
<dbReference type="InterPro" id="IPR036259">
    <property type="entry name" value="MFS_trans_sf"/>
</dbReference>
<sequence length="427" mass="46358">MAVTPQTPGEDYPYAKPAYRTYVLMVLTLVYSFNFIDRQLISILQESIKADLQLSDTQLGLLTGFAFALFYVSAGVPIARWADRGNRRNIIALAVGTWSFMTAISGACMNYTQLLMARIGVGVGEAGGSPPAHSMISDIFPPEKRATAMSTYSLGINIGIMFGFFLGGILNEVLGWRWAFVLVGAPGVLLAIWIRTTVAEPLRGWSEQAVVDKSHASLGSVVSRIWEQRALRQLFIASALNSLVGYGMVNWTAPFFIRSHDMGTAELGIWLAIGAGVFGGLGTFLAGYIADRAGKNDRRWYMWVPTITVLLMAPLTAFVLTTESKTAALLVNFLPSIFSTCYIGPALALTHGMVEPRMRATASALYFLVINIIGLGMGPTLIGALSDYLAPELGAESLRTAMLYVVPATCVWASIHFFLGSTHLRDK</sequence>
<feature type="transmembrane region" description="Helical" evidence="6">
    <location>
        <begin position="234"/>
        <end position="257"/>
    </location>
</feature>
<keyword evidence="4 6" id="KW-1133">Transmembrane helix</keyword>
<feature type="transmembrane region" description="Helical" evidence="6">
    <location>
        <begin position="57"/>
        <end position="78"/>
    </location>
</feature>
<dbReference type="InterPro" id="IPR044770">
    <property type="entry name" value="MFS_spinster-like"/>
</dbReference>
<dbReference type="CDD" id="cd17328">
    <property type="entry name" value="MFS_spinster_like"/>
    <property type="match status" value="1"/>
</dbReference>
<dbReference type="PANTHER" id="PTHR23505:SF79">
    <property type="entry name" value="PROTEIN SPINSTER"/>
    <property type="match status" value="1"/>
</dbReference>
<evidence type="ECO:0000256" key="1">
    <source>
        <dbReference type="ARBA" id="ARBA00004141"/>
    </source>
</evidence>
<dbReference type="Gene3D" id="1.20.1250.20">
    <property type="entry name" value="MFS general substrate transporter like domains"/>
    <property type="match status" value="2"/>
</dbReference>
<feature type="transmembrane region" description="Helical" evidence="6">
    <location>
        <begin position="327"/>
        <end position="349"/>
    </location>
</feature>
<feature type="transmembrane region" description="Helical" evidence="6">
    <location>
        <begin position="19"/>
        <end position="36"/>
    </location>
</feature>
<feature type="domain" description="Major facilitator superfamily (MFS) profile" evidence="7">
    <location>
        <begin position="23"/>
        <end position="425"/>
    </location>
</feature>
<protein>
    <submittedName>
        <fullName evidence="8">MFS transporter</fullName>
    </submittedName>
</protein>
<dbReference type="PROSITE" id="PS50850">
    <property type="entry name" value="MFS"/>
    <property type="match status" value="1"/>
</dbReference>
<evidence type="ECO:0000259" key="7">
    <source>
        <dbReference type="PROSITE" id="PS50850"/>
    </source>
</evidence>
<feature type="transmembrane region" description="Helical" evidence="6">
    <location>
        <begin position="401"/>
        <end position="419"/>
    </location>
</feature>
<proteinExistence type="predicted"/>
<feature type="transmembrane region" description="Helical" evidence="6">
    <location>
        <begin position="300"/>
        <end position="321"/>
    </location>
</feature>